<protein>
    <submittedName>
        <fullName evidence="3">Uncharacterized protein</fullName>
    </submittedName>
</protein>
<feature type="coiled-coil region" evidence="1">
    <location>
        <begin position="117"/>
        <end position="154"/>
    </location>
</feature>
<evidence type="ECO:0000256" key="2">
    <source>
        <dbReference type="SAM" id="MobiDB-lite"/>
    </source>
</evidence>
<feature type="compositionally biased region" description="Acidic residues" evidence="2">
    <location>
        <begin position="56"/>
        <end position="70"/>
    </location>
</feature>
<evidence type="ECO:0000256" key="1">
    <source>
        <dbReference type="SAM" id="Coils"/>
    </source>
</evidence>
<dbReference type="InParanoid" id="A0A1X7UTT2"/>
<proteinExistence type="predicted"/>
<sequence length="163" mass="18750">MAEKPKVMSKKKPQARRAVRFRDRSHGTPERRYQHIGRAVPKRHRRANDTDSSFSCDDDEWIDLTDEEEEPTPRPSSNPLPKAKGTPESTRRNRALSNAVKDLRDILPKKCDTSNYAKTVNCACKELEAKKKELEALRRQLAVLLKQVKDSMEDILSEYSNDS</sequence>
<feature type="compositionally biased region" description="Basic and acidic residues" evidence="2">
    <location>
        <begin position="20"/>
        <end position="33"/>
    </location>
</feature>
<name>A0A1X7UTT2_AMPQE</name>
<accession>A0A1X7UTT2</accession>
<feature type="region of interest" description="Disordered" evidence="2">
    <location>
        <begin position="1"/>
        <end position="101"/>
    </location>
</feature>
<reference evidence="3" key="1">
    <citation type="submission" date="2017-05" db="UniProtKB">
        <authorList>
            <consortium name="EnsemblMetazoa"/>
        </authorList>
    </citation>
    <scope>IDENTIFICATION</scope>
</reference>
<keyword evidence="1" id="KW-0175">Coiled coil</keyword>
<evidence type="ECO:0000313" key="3">
    <source>
        <dbReference type="EnsemblMetazoa" id="Aqu2.1.30934_001"/>
    </source>
</evidence>
<dbReference type="EnsemblMetazoa" id="Aqu2.1.30934_001">
    <property type="protein sequence ID" value="Aqu2.1.30934_001"/>
    <property type="gene ID" value="Aqu2.1.30934"/>
</dbReference>
<feature type="compositionally biased region" description="Basic residues" evidence="2">
    <location>
        <begin position="7"/>
        <end position="19"/>
    </location>
</feature>
<organism evidence="3">
    <name type="scientific">Amphimedon queenslandica</name>
    <name type="common">Sponge</name>
    <dbReference type="NCBI Taxonomy" id="400682"/>
    <lineage>
        <taxon>Eukaryota</taxon>
        <taxon>Metazoa</taxon>
        <taxon>Porifera</taxon>
        <taxon>Demospongiae</taxon>
        <taxon>Heteroscleromorpha</taxon>
        <taxon>Haplosclerida</taxon>
        <taxon>Niphatidae</taxon>
        <taxon>Amphimedon</taxon>
    </lineage>
</organism>
<dbReference type="AlphaFoldDB" id="A0A1X7UTT2"/>